<dbReference type="RefSeq" id="WP_093090857.1">
    <property type="nucleotide sequence ID" value="NZ_FOTQ01000001.1"/>
</dbReference>
<proteinExistence type="predicted"/>
<evidence type="ECO:0000313" key="1">
    <source>
        <dbReference type="EMBL" id="SFL55973.1"/>
    </source>
</evidence>
<evidence type="ECO:0000313" key="2">
    <source>
        <dbReference type="Proteomes" id="UP000199144"/>
    </source>
</evidence>
<organism evidence="1 2">
    <name type="scientific">Shimia aestuarii</name>
    <dbReference type="NCBI Taxonomy" id="254406"/>
    <lineage>
        <taxon>Bacteria</taxon>
        <taxon>Pseudomonadati</taxon>
        <taxon>Pseudomonadota</taxon>
        <taxon>Alphaproteobacteria</taxon>
        <taxon>Rhodobacterales</taxon>
        <taxon>Roseobacteraceae</taxon>
    </lineage>
</organism>
<name>A0A1I4IPP1_9RHOB</name>
<dbReference type="Proteomes" id="UP000199144">
    <property type="component" value="Unassembled WGS sequence"/>
</dbReference>
<sequence>MIKRVGTEVYKLTSLNRALPDDLQEQARAFAARCGADHAAAFAWDLFAVHGLLERGDADHARVHLDVVFARVRARQYEVGHGPEVIPQAQSMTLLSGRPFLPKKYVKTLDVYRAWVGQGTALCLLTELCVIADLLDRGQINLAHARATGEIQRLA</sequence>
<gene>
    <name evidence="1" type="ORF">SAMN04488042_101681</name>
</gene>
<keyword evidence="2" id="KW-1185">Reference proteome</keyword>
<protein>
    <submittedName>
        <fullName evidence="1">Uncharacterized protein</fullName>
    </submittedName>
</protein>
<dbReference type="EMBL" id="FOTQ01000001">
    <property type="protein sequence ID" value="SFL55973.1"/>
    <property type="molecule type" value="Genomic_DNA"/>
</dbReference>
<dbReference type="AlphaFoldDB" id="A0A1I4IPP1"/>
<accession>A0A1I4IPP1</accession>
<dbReference type="STRING" id="254406.SAMN04488042_101681"/>
<reference evidence="1 2" key="1">
    <citation type="submission" date="2016-10" db="EMBL/GenBank/DDBJ databases">
        <authorList>
            <person name="de Groot N.N."/>
        </authorList>
    </citation>
    <scope>NUCLEOTIDE SEQUENCE [LARGE SCALE GENOMIC DNA]</scope>
    <source>
        <strain evidence="1 2">DSM 15283</strain>
    </source>
</reference>